<evidence type="ECO:0000256" key="5">
    <source>
        <dbReference type="ARBA" id="ARBA00022741"/>
    </source>
</evidence>
<evidence type="ECO:0000256" key="1">
    <source>
        <dbReference type="ARBA" id="ARBA00005032"/>
    </source>
</evidence>
<dbReference type="Pfam" id="PF00899">
    <property type="entry name" value="ThiF"/>
    <property type="match status" value="1"/>
</dbReference>
<keyword evidence="4 11" id="KW-0436">Ligase</keyword>
<dbReference type="EC" id="6.2.1.64" evidence="8 11"/>
<evidence type="ECO:0000313" key="13">
    <source>
        <dbReference type="EMBL" id="KAL1527385.1"/>
    </source>
</evidence>
<dbReference type="InterPro" id="IPR045886">
    <property type="entry name" value="ThiF/MoeB/HesA"/>
</dbReference>
<reference evidence="13 14" key="1">
    <citation type="journal article" date="2024" name="Science">
        <title>Giant polyketide synthase enzymes in the biosynthesis of giant marine polyether toxins.</title>
        <authorList>
            <person name="Fallon T.R."/>
            <person name="Shende V.V."/>
            <person name="Wierzbicki I.H."/>
            <person name="Pendleton A.L."/>
            <person name="Watervoot N.F."/>
            <person name="Auber R.P."/>
            <person name="Gonzalez D.J."/>
            <person name="Wisecaver J.H."/>
            <person name="Moore B.S."/>
        </authorList>
    </citation>
    <scope>NUCLEOTIDE SEQUENCE [LARGE SCALE GENOMIC DNA]</scope>
    <source>
        <strain evidence="13 14">12B1</strain>
    </source>
</reference>
<evidence type="ECO:0000256" key="3">
    <source>
        <dbReference type="ARBA" id="ARBA00015203"/>
    </source>
</evidence>
<dbReference type="CDD" id="cd01488">
    <property type="entry name" value="Uba3_RUB"/>
    <property type="match status" value="1"/>
</dbReference>
<dbReference type="Gene3D" id="1.10.10.520">
    <property type="entry name" value="Ubiquitin activating enzymes (Uba3). Chain: B, domain 2"/>
    <property type="match status" value="1"/>
</dbReference>
<dbReference type="Gene3D" id="3.10.290.20">
    <property type="entry name" value="Ubiquitin-like 2 activating enzyme e1b. Chain: B, domain 3"/>
    <property type="match status" value="1"/>
</dbReference>
<dbReference type="Pfam" id="PF08825">
    <property type="entry name" value="E2_bind"/>
    <property type="match status" value="1"/>
</dbReference>
<accession>A0AB34JZN1</accession>
<dbReference type="InterPro" id="IPR000594">
    <property type="entry name" value="ThiF_NAD_FAD-bd"/>
</dbReference>
<dbReference type="GO" id="GO:0005524">
    <property type="term" value="F:ATP binding"/>
    <property type="evidence" value="ECO:0007669"/>
    <property type="project" value="UniProtKB-UniRule"/>
</dbReference>
<dbReference type="SUPFAM" id="SSF69572">
    <property type="entry name" value="Activating enzymes of the ubiquitin-like proteins"/>
    <property type="match status" value="1"/>
</dbReference>
<dbReference type="InterPro" id="IPR014929">
    <property type="entry name" value="E2-binding"/>
</dbReference>
<evidence type="ECO:0000256" key="2">
    <source>
        <dbReference type="ARBA" id="ARBA00006310"/>
    </source>
</evidence>
<organism evidence="13 14">
    <name type="scientific">Prymnesium parvum</name>
    <name type="common">Toxic golden alga</name>
    <dbReference type="NCBI Taxonomy" id="97485"/>
    <lineage>
        <taxon>Eukaryota</taxon>
        <taxon>Haptista</taxon>
        <taxon>Haptophyta</taxon>
        <taxon>Prymnesiophyceae</taxon>
        <taxon>Prymnesiales</taxon>
        <taxon>Prymnesiaceae</taxon>
        <taxon>Prymnesium</taxon>
    </lineage>
</organism>
<dbReference type="SMART" id="SM01181">
    <property type="entry name" value="E2_bind"/>
    <property type="match status" value="1"/>
</dbReference>
<dbReference type="InterPro" id="IPR033127">
    <property type="entry name" value="UBQ-activ_enz_E1_Cys_AS"/>
</dbReference>
<dbReference type="PROSITE" id="PS00865">
    <property type="entry name" value="UBIQUITIN_ACTIVAT_2"/>
    <property type="match status" value="1"/>
</dbReference>
<keyword evidence="6 11" id="KW-0833">Ubl conjugation pathway</keyword>
<comment type="similarity">
    <text evidence="2 11">Belongs to the ubiquitin-activating E1 family. UBA3 subfamily.</text>
</comment>
<dbReference type="GO" id="GO:0005737">
    <property type="term" value="C:cytoplasm"/>
    <property type="evidence" value="ECO:0007669"/>
    <property type="project" value="TreeGrafter"/>
</dbReference>
<evidence type="ECO:0000313" key="14">
    <source>
        <dbReference type="Proteomes" id="UP001515480"/>
    </source>
</evidence>
<evidence type="ECO:0000256" key="4">
    <source>
        <dbReference type="ARBA" id="ARBA00022598"/>
    </source>
</evidence>
<dbReference type="PANTHER" id="PTHR10953">
    <property type="entry name" value="UBIQUITIN-ACTIVATING ENZYME E1"/>
    <property type="match status" value="1"/>
</dbReference>
<protein>
    <recommendedName>
        <fullName evidence="3 11">NEDD8-activating enzyme E1 catalytic subunit</fullName>
        <ecNumber evidence="8 11">6.2.1.64</ecNumber>
    </recommendedName>
</protein>
<name>A0AB34JZN1_PRYPA</name>
<comment type="catalytic activity">
    <reaction evidence="9 11">
        <text>ATP + [NEDD8 protein] + [E1 NEDD8-activating enzyme]-L-cysteine = AMP + diphosphate + [E1 NEDD8-activating enzyme]-S-[NEDD8 protein]-yl-L-cysteine.</text>
        <dbReference type="EC" id="6.2.1.64"/>
    </reaction>
</comment>
<feature type="domain" description="E2 binding" evidence="12">
    <location>
        <begin position="360"/>
        <end position="445"/>
    </location>
</feature>
<dbReference type="GO" id="GO:0005634">
    <property type="term" value="C:nucleus"/>
    <property type="evidence" value="ECO:0007669"/>
    <property type="project" value="TreeGrafter"/>
</dbReference>
<dbReference type="Proteomes" id="UP001515480">
    <property type="component" value="Unassembled WGS sequence"/>
</dbReference>
<evidence type="ECO:0000256" key="7">
    <source>
        <dbReference type="ARBA" id="ARBA00022840"/>
    </source>
</evidence>
<evidence type="ECO:0000256" key="11">
    <source>
        <dbReference type="RuleBase" id="RU368009"/>
    </source>
</evidence>
<proteinExistence type="inferred from homology"/>
<dbReference type="GO" id="GO:0019781">
    <property type="term" value="F:NEDD8 activating enzyme activity"/>
    <property type="evidence" value="ECO:0007669"/>
    <property type="project" value="UniProtKB-UniRule"/>
</dbReference>
<sequence>MDADLTEEAERFGDVSKILMRTGPLANEKNFGTLFSPAVSFEPMPEVLQFIRTMARVLVVGAGGLGCELLKDLALSGFGNIDVIDMDTIDISNLNRQFLFRKVDVGRPKATVAAEFVMRRINGITVTPHYCPIQNKDAAWYKQFQIIVLGLDSIEARRWLNAMVCSLVEYETSETGERKPDLSSVIPMVDGGTEGFAGHVRVIYPGISGCFECTLDLFPPQQTVPLCTIAETPRNAAHCILYAHLIEFPREFPDGKADKDDPEYQQWVFQRAAARAQQFSISGVTLMHTQGVIKNIIPAIASTNAIVAAACANEALKIVCNCAPYLDNNLMYMGAQGLYAPTFKYERNPQCLVCGQGVVLETSRTTTLTLLMELMAEDQRLRLKSPSIRVEGGKQGDTIYMRGILEDEYRQRLDMPLHTLFDSGTELIVTDPGVPTPLKVIVTFADIME</sequence>
<evidence type="ECO:0000256" key="10">
    <source>
        <dbReference type="PROSITE-ProRule" id="PRU10132"/>
    </source>
</evidence>
<dbReference type="Gene3D" id="3.40.50.720">
    <property type="entry name" value="NAD(P)-binding Rossmann-like Domain"/>
    <property type="match status" value="1"/>
</dbReference>
<dbReference type="InterPro" id="IPR035985">
    <property type="entry name" value="Ubiquitin-activating_enz"/>
</dbReference>
<dbReference type="PANTHER" id="PTHR10953:SF6">
    <property type="entry name" value="NEDD8-ACTIVATING ENZYME E1 CATALYTIC SUBUNIT"/>
    <property type="match status" value="1"/>
</dbReference>
<feature type="active site" description="Glycyl thioester intermediate" evidence="10">
    <location>
        <position position="227"/>
    </location>
</feature>
<dbReference type="EMBL" id="JBGBPQ010000003">
    <property type="protein sequence ID" value="KAL1527385.1"/>
    <property type="molecule type" value="Genomic_DNA"/>
</dbReference>
<keyword evidence="5 11" id="KW-0547">Nucleotide-binding</keyword>
<comment type="pathway">
    <text evidence="1 11">Protein modification; protein neddylation.</text>
</comment>
<dbReference type="AlphaFoldDB" id="A0AB34JZN1"/>
<evidence type="ECO:0000256" key="9">
    <source>
        <dbReference type="ARBA" id="ARBA00024626"/>
    </source>
</evidence>
<dbReference type="GO" id="GO:0045116">
    <property type="term" value="P:protein neddylation"/>
    <property type="evidence" value="ECO:0007669"/>
    <property type="project" value="UniProtKB-UniRule"/>
</dbReference>
<evidence type="ECO:0000256" key="8">
    <source>
        <dbReference type="ARBA" id="ARBA00023624"/>
    </source>
</evidence>
<dbReference type="InterPro" id="IPR030468">
    <property type="entry name" value="Uba3_N"/>
</dbReference>
<evidence type="ECO:0000259" key="12">
    <source>
        <dbReference type="SMART" id="SM01181"/>
    </source>
</evidence>
<keyword evidence="14" id="KW-1185">Reference proteome</keyword>
<gene>
    <name evidence="13" type="ORF">AB1Y20_016053</name>
</gene>
<evidence type="ECO:0000256" key="6">
    <source>
        <dbReference type="ARBA" id="ARBA00022786"/>
    </source>
</evidence>
<comment type="caution">
    <text evidence="13">The sequence shown here is derived from an EMBL/GenBank/DDBJ whole genome shotgun (WGS) entry which is preliminary data.</text>
</comment>
<dbReference type="InterPro" id="IPR023318">
    <property type="entry name" value="Ub_act_enz_dom_a_sf"/>
</dbReference>
<keyword evidence="7 11" id="KW-0067">ATP-binding</keyword>
<comment type="function">
    <text evidence="11">Catalytic subunit of the dimeric E1 enzyme, which activates NEDD8.</text>
</comment>